<organism evidence="2 3">
    <name type="scientific">Plastoroseomonas hellenica</name>
    <dbReference type="NCBI Taxonomy" id="2687306"/>
    <lineage>
        <taxon>Bacteria</taxon>
        <taxon>Pseudomonadati</taxon>
        <taxon>Pseudomonadota</taxon>
        <taxon>Alphaproteobacteria</taxon>
        <taxon>Acetobacterales</taxon>
        <taxon>Acetobacteraceae</taxon>
        <taxon>Plastoroseomonas</taxon>
    </lineage>
</organism>
<keyword evidence="3" id="KW-1185">Reference proteome</keyword>
<evidence type="ECO:0000313" key="3">
    <source>
        <dbReference type="Proteomes" id="UP001196870"/>
    </source>
</evidence>
<dbReference type="Proteomes" id="UP001196870">
    <property type="component" value="Unassembled WGS sequence"/>
</dbReference>
<dbReference type="RefSeq" id="WP_211853364.1">
    <property type="nucleotide sequence ID" value="NZ_JAAGBB010000017.1"/>
</dbReference>
<proteinExistence type="predicted"/>
<evidence type="ECO:0000313" key="2">
    <source>
        <dbReference type="EMBL" id="MBR0665690.1"/>
    </source>
</evidence>
<evidence type="ECO:0000256" key="1">
    <source>
        <dbReference type="SAM" id="MobiDB-lite"/>
    </source>
</evidence>
<accession>A0ABS5EZF4</accession>
<dbReference type="EMBL" id="JAAGBB010000017">
    <property type="protein sequence ID" value="MBR0665690.1"/>
    <property type="molecule type" value="Genomic_DNA"/>
</dbReference>
<comment type="caution">
    <text evidence="2">The sequence shown here is derived from an EMBL/GenBank/DDBJ whole genome shotgun (WGS) entry which is preliminary data.</text>
</comment>
<gene>
    <name evidence="2" type="ORF">GXW71_15130</name>
</gene>
<sequence>MSQTAKTAYSVETIPNAKVKNPYGTNARLARHEPCVLCGSASRMFANGENKAVDCEGCGRYLISGSASDMVDERRAEGTWAKADSGFVSGFIRYHRAAGQDADWVLITIRTFDHLRVPRAAATAPPPVGQPAARGTSLPN</sequence>
<feature type="region of interest" description="Disordered" evidence="1">
    <location>
        <begin position="121"/>
        <end position="140"/>
    </location>
</feature>
<name>A0ABS5EZF4_9PROT</name>
<reference evidence="3" key="1">
    <citation type="journal article" date="2021" name="Syst. Appl. Microbiol.">
        <title>Roseomonas hellenica sp. nov., isolated from roots of wild-growing Alkanna tinctoria.</title>
        <authorList>
            <person name="Rat A."/>
            <person name="Naranjo H.D."/>
            <person name="Lebbe L."/>
            <person name="Cnockaert M."/>
            <person name="Krigas N."/>
            <person name="Grigoriadou K."/>
            <person name="Maloupa E."/>
            <person name="Willems A."/>
        </authorList>
    </citation>
    <scope>NUCLEOTIDE SEQUENCE [LARGE SCALE GENOMIC DNA]</scope>
    <source>
        <strain evidence="3">LMG 31523</strain>
    </source>
</reference>
<protein>
    <submittedName>
        <fullName evidence="2">Uncharacterized protein</fullName>
    </submittedName>
</protein>